<dbReference type="PATRIC" id="fig|1603606.3.peg.3469"/>
<dbReference type="OrthoDB" id="5406042at2"/>
<dbReference type="RefSeq" id="WP_053551912.1">
    <property type="nucleotide sequence ID" value="NZ_CP010802.1"/>
</dbReference>
<dbReference type="AlphaFoldDB" id="A0A0M5IUI8"/>
<proteinExistence type="predicted"/>
<sequence>MGKEIKVQKYNVLCAKCLRTCKQLEGLHVLDCPRYLHRPFKIVEHKFSQLDLFGVDEEGD</sequence>
<dbReference type="EMBL" id="CP010802">
    <property type="protein sequence ID" value="ALC17944.1"/>
    <property type="molecule type" value="Genomic_DNA"/>
</dbReference>
<protein>
    <submittedName>
        <fullName evidence="1">Uncharacterized protein</fullName>
    </submittedName>
</protein>
<dbReference type="KEGG" id="des:DSOUD_3223"/>
<dbReference type="Proteomes" id="UP000057158">
    <property type="component" value="Chromosome"/>
</dbReference>
<reference evidence="1 2" key="1">
    <citation type="submission" date="2015-07" db="EMBL/GenBank/DDBJ databases">
        <title>Isolation and Genomic Characterization of a Novel Halophilic Metal-Reducing Deltaproteobacterium from the Deep Subsurface.</title>
        <authorList>
            <person name="Badalamenti J.P."/>
            <person name="Summers Z.M."/>
            <person name="Gralnick J.A."/>
            <person name="Bond D.R."/>
        </authorList>
    </citation>
    <scope>NUCLEOTIDE SEQUENCE [LARGE SCALE GENOMIC DNA]</scope>
    <source>
        <strain evidence="1 2">WTL</strain>
    </source>
</reference>
<evidence type="ECO:0000313" key="2">
    <source>
        <dbReference type="Proteomes" id="UP000057158"/>
    </source>
</evidence>
<name>A0A0M5IUI8_9BACT</name>
<keyword evidence="2" id="KW-1185">Reference proteome</keyword>
<gene>
    <name evidence="1" type="ORF">DSOUD_3223</name>
</gene>
<accession>A0A0M5IUI8</accession>
<evidence type="ECO:0000313" key="1">
    <source>
        <dbReference type="EMBL" id="ALC17944.1"/>
    </source>
</evidence>
<organism evidence="1 2">
    <name type="scientific">Desulfuromonas soudanensis</name>
    <dbReference type="NCBI Taxonomy" id="1603606"/>
    <lineage>
        <taxon>Bacteria</taxon>
        <taxon>Pseudomonadati</taxon>
        <taxon>Thermodesulfobacteriota</taxon>
        <taxon>Desulfuromonadia</taxon>
        <taxon>Desulfuromonadales</taxon>
        <taxon>Desulfuromonadaceae</taxon>
        <taxon>Desulfuromonas</taxon>
    </lineage>
</organism>